<keyword evidence="3" id="KW-1185">Reference proteome</keyword>
<evidence type="ECO:0000259" key="1">
    <source>
        <dbReference type="Pfam" id="PF06983"/>
    </source>
</evidence>
<dbReference type="AlphaFoldDB" id="A0A3S2UMQ9"/>
<dbReference type="CDD" id="cd06588">
    <property type="entry name" value="PhnB_like"/>
    <property type="match status" value="1"/>
</dbReference>
<dbReference type="Pfam" id="PF06983">
    <property type="entry name" value="3-dmu-9_3-mt"/>
    <property type="match status" value="1"/>
</dbReference>
<comment type="caution">
    <text evidence="2">The sequence shown here is derived from an EMBL/GenBank/DDBJ whole genome shotgun (WGS) entry which is preliminary data.</text>
</comment>
<dbReference type="InterPro" id="IPR029068">
    <property type="entry name" value="Glyas_Bleomycin-R_OHBP_Dase"/>
</dbReference>
<dbReference type="SUPFAM" id="SSF54593">
    <property type="entry name" value="Glyoxalase/Bleomycin resistance protein/Dihydroxybiphenyl dioxygenase"/>
    <property type="match status" value="1"/>
</dbReference>
<name>A0A3S2UMQ9_9SPHI</name>
<feature type="domain" description="PhnB-like" evidence="1">
    <location>
        <begin position="3"/>
        <end position="117"/>
    </location>
</feature>
<proteinExistence type="predicted"/>
<evidence type="ECO:0000313" key="2">
    <source>
        <dbReference type="EMBL" id="RVT99774.1"/>
    </source>
</evidence>
<dbReference type="EMBL" id="SACK01000007">
    <property type="protein sequence ID" value="RVT99774.1"/>
    <property type="molecule type" value="Genomic_DNA"/>
</dbReference>
<reference evidence="2 3" key="1">
    <citation type="submission" date="2019-01" db="EMBL/GenBank/DDBJ databases">
        <authorList>
            <person name="Chen W.-M."/>
        </authorList>
    </citation>
    <scope>NUCLEOTIDE SEQUENCE [LARGE SCALE GENOMIC DNA]</scope>
    <source>
        <strain evidence="2 3">YBJ-36</strain>
    </source>
</reference>
<dbReference type="PANTHER" id="PTHR33990">
    <property type="entry name" value="PROTEIN YJDN-RELATED"/>
    <property type="match status" value="1"/>
</dbReference>
<sequence>MKKMTACLWFNNEAEEAMNFYTSIFKDSEILNISRYPANGPMPEGTVMTAEFRLNDITFMALNGGPHFKFNESVSFVVYCDTQEEVDHYWDNLTAGGGQESMCGWLKDKFGLSWQITPTALINRMKDKDKEKAKKVMQAMLQMRKIDIAKIEEAYNS</sequence>
<dbReference type="InterPro" id="IPR009725">
    <property type="entry name" value="3_dmu_93_MTrfase"/>
</dbReference>
<dbReference type="PANTHER" id="PTHR33990:SF2">
    <property type="entry name" value="PHNB-LIKE DOMAIN-CONTAINING PROTEIN"/>
    <property type="match status" value="1"/>
</dbReference>
<organism evidence="2 3">
    <name type="scientific">Mucilaginibacter limnophilus</name>
    <dbReference type="NCBI Taxonomy" id="1932778"/>
    <lineage>
        <taxon>Bacteria</taxon>
        <taxon>Pseudomonadati</taxon>
        <taxon>Bacteroidota</taxon>
        <taxon>Sphingobacteriia</taxon>
        <taxon>Sphingobacteriales</taxon>
        <taxon>Sphingobacteriaceae</taxon>
        <taxon>Mucilaginibacter</taxon>
    </lineage>
</organism>
<dbReference type="InterPro" id="IPR028973">
    <property type="entry name" value="PhnB-like"/>
</dbReference>
<accession>A0A3S2UMQ9</accession>
<protein>
    <submittedName>
        <fullName evidence="2">VOC family protein</fullName>
    </submittedName>
</protein>
<dbReference type="OrthoDB" id="9806473at2"/>
<evidence type="ECO:0000313" key="3">
    <source>
        <dbReference type="Proteomes" id="UP000282759"/>
    </source>
</evidence>
<dbReference type="Proteomes" id="UP000282759">
    <property type="component" value="Unassembled WGS sequence"/>
</dbReference>
<dbReference type="RefSeq" id="WP_127706414.1">
    <property type="nucleotide sequence ID" value="NZ_SACK01000007.1"/>
</dbReference>
<gene>
    <name evidence="2" type="ORF">EOD41_15135</name>
</gene>
<dbReference type="PIRSF" id="PIRSF021700">
    <property type="entry name" value="3_dmu_93_MTrfase"/>
    <property type="match status" value="1"/>
</dbReference>
<dbReference type="Gene3D" id="3.10.180.10">
    <property type="entry name" value="2,3-Dihydroxybiphenyl 1,2-Dioxygenase, domain 1"/>
    <property type="match status" value="1"/>
</dbReference>